<dbReference type="PANTHER" id="PTHR35342:SF5">
    <property type="entry name" value="TRICARBOXYLIC TRANSPORT PROTEIN"/>
    <property type="match status" value="1"/>
</dbReference>
<evidence type="ECO:0000313" key="3">
    <source>
        <dbReference type="Proteomes" id="UP000029223"/>
    </source>
</evidence>
<reference evidence="3" key="1">
    <citation type="submission" date="2014-09" db="EMBL/GenBank/DDBJ databases">
        <title>Vibrio variabilis JCM 19239. (C206) whole genome shotgun sequence.</title>
        <authorList>
            <person name="Sawabe T."/>
            <person name="Meirelles P."/>
            <person name="Nakanishi M."/>
            <person name="Sayaka M."/>
            <person name="Hattori M."/>
            <person name="Ohkuma M."/>
        </authorList>
    </citation>
    <scope>NUCLEOTIDE SEQUENCE [LARGE SCALE GENOMIC DNA]</scope>
    <source>
        <strain evidence="3">JCM 19239</strain>
    </source>
</reference>
<dbReference type="PANTHER" id="PTHR35342">
    <property type="entry name" value="TRICARBOXYLIC TRANSPORT PROTEIN"/>
    <property type="match status" value="1"/>
</dbReference>
<sequence length="92" mass="10245">MDVFIMLLIAMGAIALRLANFPLAPLLLGFILGGLMEENLRRALMISDGELSFLWERPITMMFTVLAVLVLVGPALLSVVKKWFNQPKKVES</sequence>
<keyword evidence="3" id="KW-1185">Reference proteome</keyword>
<feature type="transmembrane region" description="Helical" evidence="1">
    <location>
        <begin position="7"/>
        <end position="32"/>
    </location>
</feature>
<keyword evidence="1" id="KW-0472">Membrane</keyword>
<evidence type="ECO:0000256" key="1">
    <source>
        <dbReference type="SAM" id="Phobius"/>
    </source>
</evidence>
<dbReference type="EMBL" id="BBMS01000155">
    <property type="protein sequence ID" value="GAL31360.1"/>
    <property type="molecule type" value="Genomic_DNA"/>
</dbReference>
<keyword evidence="1" id="KW-0812">Transmembrane</keyword>
<name>A0ABQ0JRH9_9VIBR</name>
<accession>A0ABQ0JRH9</accession>
<protein>
    <submittedName>
        <fullName evidence="2">Tricarboxylate transport membrane protein TctA</fullName>
    </submittedName>
</protein>
<comment type="caution">
    <text evidence="2">The sequence shown here is derived from an EMBL/GenBank/DDBJ whole genome shotgun (WGS) entry which is preliminary data.</text>
</comment>
<proteinExistence type="predicted"/>
<keyword evidence="1" id="KW-1133">Transmembrane helix</keyword>
<dbReference type="Proteomes" id="UP000029223">
    <property type="component" value="Unassembled WGS sequence"/>
</dbReference>
<organism evidence="2 3">
    <name type="scientific">Vibrio variabilis</name>
    <dbReference type="NCBI Taxonomy" id="990271"/>
    <lineage>
        <taxon>Bacteria</taxon>
        <taxon>Pseudomonadati</taxon>
        <taxon>Pseudomonadota</taxon>
        <taxon>Gammaproteobacteria</taxon>
        <taxon>Vibrionales</taxon>
        <taxon>Vibrionaceae</taxon>
        <taxon>Vibrio</taxon>
    </lineage>
</organism>
<evidence type="ECO:0000313" key="2">
    <source>
        <dbReference type="EMBL" id="GAL31360.1"/>
    </source>
</evidence>
<feature type="transmembrane region" description="Helical" evidence="1">
    <location>
        <begin position="59"/>
        <end position="80"/>
    </location>
</feature>
<gene>
    <name evidence="2" type="ORF">JCM19239_192</name>
</gene>